<feature type="region of interest" description="Disordered" evidence="1">
    <location>
        <begin position="66"/>
        <end position="94"/>
    </location>
</feature>
<dbReference type="Proteomes" id="UP000075683">
    <property type="component" value="Unassembled WGS sequence"/>
</dbReference>
<evidence type="ECO:0000313" key="3">
    <source>
        <dbReference type="Proteomes" id="UP000075683"/>
    </source>
</evidence>
<evidence type="ECO:0000313" key="2">
    <source>
        <dbReference type="EMBL" id="KYD08729.1"/>
    </source>
</evidence>
<accession>A0A150L9M9</accession>
<organism evidence="2 3">
    <name type="scientific">Caldibacillus debilis</name>
    <dbReference type="NCBI Taxonomy" id="301148"/>
    <lineage>
        <taxon>Bacteria</taxon>
        <taxon>Bacillati</taxon>
        <taxon>Bacillota</taxon>
        <taxon>Bacilli</taxon>
        <taxon>Bacillales</taxon>
        <taxon>Bacillaceae</taxon>
        <taxon>Caldibacillus</taxon>
    </lineage>
</organism>
<comment type="caution">
    <text evidence="2">The sequence shown here is derived from an EMBL/GenBank/DDBJ whole genome shotgun (WGS) entry which is preliminary data.</text>
</comment>
<dbReference type="AlphaFoldDB" id="A0A150L9M9"/>
<proteinExistence type="predicted"/>
<gene>
    <name evidence="2" type="ORF">B4135_0410</name>
</gene>
<protein>
    <submittedName>
        <fullName evidence="2">Uncharacterized protein</fullName>
    </submittedName>
</protein>
<evidence type="ECO:0000256" key="1">
    <source>
        <dbReference type="SAM" id="MobiDB-lite"/>
    </source>
</evidence>
<reference evidence="2 3" key="1">
    <citation type="submission" date="2016-01" db="EMBL/GenBank/DDBJ databases">
        <title>Draft Genome Sequences of Seven Thermophilic Sporeformers Isolated from Foods.</title>
        <authorList>
            <person name="Berendsen E.M."/>
            <person name="Wells-Bennik M.H."/>
            <person name="Krawcyk A.O."/>
            <person name="De Jong A."/>
            <person name="Holsappel S."/>
            <person name="Eijlander R.T."/>
            <person name="Kuipers O.P."/>
        </authorList>
    </citation>
    <scope>NUCLEOTIDE SEQUENCE [LARGE SCALE GENOMIC DNA]</scope>
    <source>
        <strain evidence="2 3">B4135</strain>
    </source>
</reference>
<feature type="compositionally biased region" description="Polar residues" evidence="1">
    <location>
        <begin position="69"/>
        <end position="86"/>
    </location>
</feature>
<sequence length="94" mass="10402">MFPHAGYISFAAEERFANPNLWKGGRRLGYIPPVAHHATDLYVSRSVNGEARYKISPLPAAARIKKTASEGQNGSLQKSLFRQNGKGNAIDRYI</sequence>
<name>A0A150L9M9_9BACI</name>
<dbReference type="EMBL" id="LQYT01000135">
    <property type="protein sequence ID" value="KYD08729.1"/>
    <property type="molecule type" value="Genomic_DNA"/>
</dbReference>